<dbReference type="PANTHER" id="PTHR30472">
    <property type="entry name" value="FERRIC ENTEROBACTIN TRANSPORT SYSTEM PERMEASE PROTEIN"/>
    <property type="match status" value="1"/>
</dbReference>
<name>A0ABS4KJD3_9FIRM</name>
<proteinExistence type="inferred from homology"/>
<dbReference type="SUPFAM" id="SSF81345">
    <property type="entry name" value="ABC transporter involved in vitamin B12 uptake, BtuC"/>
    <property type="match status" value="1"/>
</dbReference>
<reference evidence="9 10" key="1">
    <citation type="submission" date="2021-03" db="EMBL/GenBank/DDBJ databases">
        <title>Genomic Encyclopedia of Type Strains, Phase IV (KMG-IV): sequencing the most valuable type-strain genomes for metagenomic binning, comparative biology and taxonomic classification.</title>
        <authorList>
            <person name="Goeker M."/>
        </authorList>
    </citation>
    <scope>NUCLEOTIDE SEQUENCE [LARGE SCALE GENOMIC DNA]</scope>
    <source>
        <strain evidence="9 10">DSM 27512</strain>
    </source>
</reference>
<feature type="transmembrane region" description="Helical" evidence="8">
    <location>
        <begin position="224"/>
        <end position="252"/>
    </location>
</feature>
<evidence type="ECO:0000256" key="5">
    <source>
        <dbReference type="ARBA" id="ARBA00022692"/>
    </source>
</evidence>
<keyword evidence="4" id="KW-1003">Cell membrane</keyword>
<dbReference type="InterPro" id="IPR000522">
    <property type="entry name" value="ABC_transptr_permease_BtuC"/>
</dbReference>
<feature type="transmembrane region" description="Helical" evidence="8">
    <location>
        <begin position="130"/>
        <end position="151"/>
    </location>
</feature>
<keyword evidence="6 8" id="KW-1133">Transmembrane helix</keyword>
<keyword evidence="3" id="KW-0813">Transport</keyword>
<feature type="transmembrane region" description="Helical" evidence="8">
    <location>
        <begin position="290"/>
        <end position="311"/>
    </location>
</feature>
<dbReference type="CDD" id="cd06550">
    <property type="entry name" value="TM_ABC_iron-siderophores_like"/>
    <property type="match status" value="1"/>
</dbReference>
<evidence type="ECO:0000256" key="2">
    <source>
        <dbReference type="ARBA" id="ARBA00007935"/>
    </source>
</evidence>
<feature type="transmembrane region" description="Helical" evidence="8">
    <location>
        <begin position="71"/>
        <end position="92"/>
    </location>
</feature>
<dbReference type="RefSeq" id="WP_209660926.1">
    <property type="nucleotide sequence ID" value="NZ_JAGGLI010000017.1"/>
</dbReference>
<feature type="transmembrane region" description="Helical" evidence="8">
    <location>
        <begin position="39"/>
        <end position="59"/>
    </location>
</feature>
<dbReference type="Pfam" id="PF01032">
    <property type="entry name" value="FecCD"/>
    <property type="match status" value="1"/>
</dbReference>
<keyword evidence="7 8" id="KW-0472">Membrane</keyword>
<keyword evidence="5 8" id="KW-0812">Transmembrane</keyword>
<keyword evidence="10" id="KW-1185">Reference proteome</keyword>
<dbReference type="Proteomes" id="UP001314903">
    <property type="component" value="Unassembled WGS sequence"/>
</dbReference>
<protein>
    <submittedName>
        <fullName evidence="9">Iron complex transport system permease protein</fullName>
    </submittedName>
</protein>
<dbReference type="EMBL" id="JAGGLI010000017">
    <property type="protein sequence ID" value="MBP2027864.1"/>
    <property type="molecule type" value="Genomic_DNA"/>
</dbReference>
<evidence type="ECO:0000256" key="1">
    <source>
        <dbReference type="ARBA" id="ARBA00004651"/>
    </source>
</evidence>
<dbReference type="PANTHER" id="PTHR30472:SF19">
    <property type="entry name" value="PETROBACTIN IMPORT SYSTEM PERMEASE PROTEIN YCLO"/>
    <property type="match status" value="1"/>
</dbReference>
<gene>
    <name evidence="9" type="ORF">J2Z35_001662</name>
</gene>
<feature type="transmembrane region" description="Helical" evidence="8">
    <location>
        <begin position="7"/>
        <end position="27"/>
    </location>
</feature>
<evidence type="ECO:0000256" key="8">
    <source>
        <dbReference type="SAM" id="Phobius"/>
    </source>
</evidence>
<organism evidence="9 10">
    <name type="scientific">Acetoanaerobium pronyense</name>
    <dbReference type="NCBI Taxonomy" id="1482736"/>
    <lineage>
        <taxon>Bacteria</taxon>
        <taxon>Bacillati</taxon>
        <taxon>Bacillota</taxon>
        <taxon>Clostridia</taxon>
        <taxon>Peptostreptococcales</taxon>
        <taxon>Filifactoraceae</taxon>
        <taxon>Acetoanaerobium</taxon>
    </lineage>
</organism>
<dbReference type="InterPro" id="IPR037294">
    <property type="entry name" value="ABC_BtuC-like"/>
</dbReference>
<accession>A0ABS4KJD3</accession>
<evidence type="ECO:0000256" key="4">
    <source>
        <dbReference type="ARBA" id="ARBA00022475"/>
    </source>
</evidence>
<evidence type="ECO:0000256" key="7">
    <source>
        <dbReference type="ARBA" id="ARBA00023136"/>
    </source>
</evidence>
<dbReference type="Gene3D" id="1.10.3470.10">
    <property type="entry name" value="ABC transporter involved in vitamin B12 uptake, BtuC"/>
    <property type="match status" value="1"/>
</dbReference>
<sequence>MSNKNKLFVLLIVFVFLTSLYLTIGLNEANWNYALSRRIPKTIAIIVTAFSIAFSTVVFQTITNNRILTPSVLGLDSLYLLVQTTIVFILGSRTLDIIDARTNFIISILIMMMFSIIIYKFLFKKEGRNIYFLLLVGMVFSTLFQSMSSFMQMLIDPNEFSIVQNNMFASFNNINTNLLGFSSAIFLGSALYSIPHIYKMDVMSLGKEHAINLGIDYNSMVKKMLFVTIVMISVSTALIGPITFLGLLVVNLSREIIDTYEHKYLIIASMIISGISLIGGQLIVERLFNYSTPISVIINLIGGIYFIWLLLKEKKL</sequence>
<evidence type="ECO:0000313" key="9">
    <source>
        <dbReference type="EMBL" id="MBP2027864.1"/>
    </source>
</evidence>
<evidence type="ECO:0000256" key="3">
    <source>
        <dbReference type="ARBA" id="ARBA00022448"/>
    </source>
</evidence>
<evidence type="ECO:0000313" key="10">
    <source>
        <dbReference type="Proteomes" id="UP001314903"/>
    </source>
</evidence>
<comment type="caution">
    <text evidence="9">The sequence shown here is derived from an EMBL/GenBank/DDBJ whole genome shotgun (WGS) entry which is preliminary data.</text>
</comment>
<feature type="transmembrane region" description="Helical" evidence="8">
    <location>
        <begin position="264"/>
        <end position="284"/>
    </location>
</feature>
<comment type="subcellular location">
    <subcellularLocation>
        <location evidence="1">Cell membrane</location>
        <topology evidence="1">Multi-pass membrane protein</topology>
    </subcellularLocation>
</comment>
<feature type="transmembrane region" description="Helical" evidence="8">
    <location>
        <begin position="104"/>
        <end position="123"/>
    </location>
</feature>
<comment type="similarity">
    <text evidence="2">Belongs to the binding-protein-dependent transport system permease family. FecCD subfamily.</text>
</comment>
<evidence type="ECO:0000256" key="6">
    <source>
        <dbReference type="ARBA" id="ARBA00022989"/>
    </source>
</evidence>